<accession>A0A5B0LND4</accession>
<feature type="domain" description="HAT C-terminal dimerisation" evidence="2">
    <location>
        <begin position="165"/>
        <end position="248"/>
    </location>
</feature>
<dbReference type="Proteomes" id="UP000325313">
    <property type="component" value="Unassembled WGS sequence"/>
</dbReference>
<evidence type="ECO:0008006" key="6">
    <source>
        <dbReference type="Google" id="ProtNLM"/>
    </source>
</evidence>
<dbReference type="InterPro" id="IPR025525">
    <property type="entry name" value="hAT-like_transposase_RNase-H"/>
</dbReference>
<feature type="region of interest" description="Disordered" evidence="1">
    <location>
        <begin position="122"/>
        <end position="145"/>
    </location>
</feature>
<evidence type="ECO:0000313" key="5">
    <source>
        <dbReference type="Proteomes" id="UP000325313"/>
    </source>
</evidence>
<dbReference type="Pfam" id="PF05699">
    <property type="entry name" value="Dimer_Tnp_hAT"/>
    <property type="match status" value="1"/>
</dbReference>
<comment type="caution">
    <text evidence="4">The sequence shown here is derived from an EMBL/GenBank/DDBJ whole genome shotgun (WGS) entry which is preliminary data.</text>
</comment>
<name>A0A5B0LND4_PUCGR</name>
<evidence type="ECO:0000259" key="2">
    <source>
        <dbReference type="Pfam" id="PF05699"/>
    </source>
</evidence>
<dbReference type="GO" id="GO:0003677">
    <property type="term" value="F:DNA binding"/>
    <property type="evidence" value="ECO:0007669"/>
    <property type="project" value="InterPro"/>
</dbReference>
<dbReference type="PANTHER" id="PTHR23272:SF190">
    <property type="entry name" value="ZINC FINGER, BED-TYPE-RELATED"/>
    <property type="match status" value="1"/>
</dbReference>
<evidence type="ECO:0000313" key="4">
    <source>
        <dbReference type="EMBL" id="KAA1065340.1"/>
    </source>
</evidence>
<feature type="compositionally biased region" description="Basic and acidic residues" evidence="1">
    <location>
        <begin position="127"/>
        <end position="145"/>
    </location>
</feature>
<reference evidence="4 5" key="1">
    <citation type="submission" date="2019-05" db="EMBL/GenBank/DDBJ databases">
        <title>Emergence of the Ug99 lineage of the wheat stem rust pathogen through somatic hybridization.</title>
        <authorList>
            <person name="Li F."/>
            <person name="Upadhyaya N.M."/>
            <person name="Sperschneider J."/>
            <person name="Matny O."/>
            <person name="Nguyen-Phuc H."/>
            <person name="Mago R."/>
            <person name="Raley C."/>
            <person name="Miller M.E."/>
            <person name="Silverstein K.A.T."/>
            <person name="Henningsen E."/>
            <person name="Hirsch C.D."/>
            <person name="Visser B."/>
            <person name="Pretorius Z.A."/>
            <person name="Steffenson B.J."/>
            <person name="Schwessinger B."/>
            <person name="Dodds P.N."/>
            <person name="Figueroa M."/>
        </authorList>
    </citation>
    <scope>NUCLEOTIDE SEQUENCE [LARGE SCALE GENOMIC DNA]</scope>
    <source>
        <strain evidence="4 5">Ug99</strain>
    </source>
</reference>
<dbReference type="GO" id="GO:0046983">
    <property type="term" value="F:protein dimerization activity"/>
    <property type="evidence" value="ECO:0007669"/>
    <property type="project" value="InterPro"/>
</dbReference>
<proteinExistence type="predicted"/>
<dbReference type="AlphaFoldDB" id="A0A5B0LND4"/>
<dbReference type="EMBL" id="VDEP01000511">
    <property type="protein sequence ID" value="KAA1065340.1"/>
    <property type="molecule type" value="Genomic_DNA"/>
</dbReference>
<evidence type="ECO:0000259" key="3">
    <source>
        <dbReference type="Pfam" id="PF14372"/>
    </source>
</evidence>
<feature type="domain" description="hAT-like transposase RNase-H fold" evidence="3">
    <location>
        <begin position="18"/>
        <end position="114"/>
    </location>
</feature>
<gene>
    <name evidence="4" type="ORF">PGTUg99_050046</name>
</gene>
<protein>
    <recommendedName>
        <fullName evidence="6">HAT C-terminal dimerisation domain-containing protein</fullName>
    </recommendedName>
</protein>
<evidence type="ECO:0000256" key="1">
    <source>
        <dbReference type="SAM" id="MobiDB-lite"/>
    </source>
</evidence>
<dbReference type="SUPFAM" id="SSF53098">
    <property type="entry name" value="Ribonuclease H-like"/>
    <property type="match status" value="1"/>
</dbReference>
<dbReference type="PANTHER" id="PTHR23272">
    <property type="entry name" value="BED FINGER-RELATED"/>
    <property type="match status" value="1"/>
</dbReference>
<organism evidence="4 5">
    <name type="scientific">Puccinia graminis f. sp. tritici</name>
    <dbReference type="NCBI Taxonomy" id="56615"/>
    <lineage>
        <taxon>Eukaryota</taxon>
        <taxon>Fungi</taxon>
        <taxon>Dikarya</taxon>
        <taxon>Basidiomycota</taxon>
        <taxon>Pucciniomycotina</taxon>
        <taxon>Pucciniomycetes</taxon>
        <taxon>Pucciniales</taxon>
        <taxon>Pucciniaceae</taxon>
        <taxon>Puccinia</taxon>
    </lineage>
</organism>
<sequence length="271" mass="30809">MHDFLSLFNTATLKLGKTRFPTAHILYKNMKKIDKHLNDAIKTGPEYIINMVTPMKEKYEKYWKKMDDFAAINIVFDPRCKLELINFLISDELSTEAAAASLNQIKSNIYSWFNDLARCQAPAPQTDKPDKRTKSTEDGNDDNDRFKAYLAGKKSNHSAPSPSAELDLYLQEPTVDIDSPSFDLLIWWKVNSLQFPTLARMAKIILMIPMTSIASESAFSTGGRVLSDSRSRLKPETLEALVCGQDWIFHDEGLYDLKDDEDDVEDVIVIT</sequence>
<dbReference type="InterPro" id="IPR012337">
    <property type="entry name" value="RNaseH-like_sf"/>
</dbReference>
<dbReference type="Pfam" id="PF14372">
    <property type="entry name" value="hAT-like_RNase-H"/>
    <property type="match status" value="1"/>
</dbReference>
<dbReference type="InterPro" id="IPR008906">
    <property type="entry name" value="HATC_C_dom"/>
</dbReference>